<sequence>MSPHKFKDYSLVKMDIDVCVANAIVYAMEVLSPKDQPFLKRERIPIDVVFKPWVPRALDLVIVRIDCRRNCEDELKGIWQSSNDAKTKNVDFRGPLANLMGLPVDIVKARLKDKNGICISWSNIRDAMGKANGDRHLALLAFVIYGLIVFSKALGYMSVKLADFLFQIEKRPIEEFLESERPPNQSIEEWVQNHSTMTYQEIEWRAPWKIQSTLKGKRKVPDDVAKLTEKIRNLEMRLRGRDEEVQRLEKDPSLRANELQKAREQERS</sequence>
<evidence type="ECO:0000313" key="4">
    <source>
        <dbReference type="Proteomes" id="UP000593573"/>
    </source>
</evidence>
<feature type="transmembrane region" description="Helical" evidence="2">
    <location>
        <begin position="137"/>
        <end position="157"/>
    </location>
</feature>
<keyword evidence="4" id="KW-1185">Reference proteome</keyword>
<keyword evidence="2" id="KW-0472">Membrane</keyword>
<name>A0A7J8VIP9_9ROSI</name>
<evidence type="ECO:0000313" key="3">
    <source>
        <dbReference type="EMBL" id="MBA0662339.1"/>
    </source>
</evidence>
<evidence type="ECO:0000256" key="2">
    <source>
        <dbReference type="SAM" id="Phobius"/>
    </source>
</evidence>
<evidence type="ECO:0000256" key="1">
    <source>
        <dbReference type="SAM" id="MobiDB-lite"/>
    </source>
</evidence>
<dbReference type="EMBL" id="JABFAB010000010">
    <property type="protein sequence ID" value="MBA0662339.1"/>
    <property type="molecule type" value="Genomic_DNA"/>
</dbReference>
<gene>
    <name evidence="3" type="ORF">Goklo_006482</name>
</gene>
<evidence type="ECO:0008006" key="5">
    <source>
        <dbReference type="Google" id="ProtNLM"/>
    </source>
</evidence>
<keyword evidence="2" id="KW-1133">Transmembrane helix</keyword>
<proteinExistence type="predicted"/>
<protein>
    <recommendedName>
        <fullName evidence="5">Aminotransferase-like plant mobile domain-containing protein</fullName>
    </recommendedName>
</protein>
<feature type="region of interest" description="Disordered" evidence="1">
    <location>
        <begin position="242"/>
        <end position="268"/>
    </location>
</feature>
<dbReference type="Proteomes" id="UP000593573">
    <property type="component" value="Unassembled WGS sequence"/>
</dbReference>
<accession>A0A7J8VIP9</accession>
<dbReference type="AlphaFoldDB" id="A0A7J8VIP9"/>
<comment type="caution">
    <text evidence="3">The sequence shown here is derived from an EMBL/GenBank/DDBJ whole genome shotgun (WGS) entry which is preliminary data.</text>
</comment>
<organism evidence="3 4">
    <name type="scientific">Gossypium klotzschianum</name>
    <dbReference type="NCBI Taxonomy" id="34286"/>
    <lineage>
        <taxon>Eukaryota</taxon>
        <taxon>Viridiplantae</taxon>
        <taxon>Streptophyta</taxon>
        <taxon>Embryophyta</taxon>
        <taxon>Tracheophyta</taxon>
        <taxon>Spermatophyta</taxon>
        <taxon>Magnoliopsida</taxon>
        <taxon>eudicotyledons</taxon>
        <taxon>Gunneridae</taxon>
        <taxon>Pentapetalae</taxon>
        <taxon>rosids</taxon>
        <taxon>malvids</taxon>
        <taxon>Malvales</taxon>
        <taxon>Malvaceae</taxon>
        <taxon>Malvoideae</taxon>
        <taxon>Gossypium</taxon>
    </lineage>
</organism>
<reference evidence="3 4" key="1">
    <citation type="journal article" date="2019" name="Genome Biol. Evol.">
        <title>Insights into the evolution of the New World diploid cottons (Gossypium, subgenus Houzingenia) based on genome sequencing.</title>
        <authorList>
            <person name="Grover C.E."/>
            <person name="Arick M.A. 2nd"/>
            <person name="Thrash A."/>
            <person name="Conover J.L."/>
            <person name="Sanders W.S."/>
            <person name="Peterson D.G."/>
            <person name="Frelichowski J.E."/>
            <person name="Scheffler J.A."/>
            <person name="Scheffler B.E."/>
            <person name="Wendel J.F."/>
        </authorList>
    </citation>
    <scope>NUCLEOTIDE SEQUENCE [LARGE SCALE GENOMIC DNA]</scope>
    <source>
        <strain evidence="3">57</strain>
        <tissue evidence="3">Leaf</tissue>
    </source>
</reference>
<keyword evidence="2" id="KW-0812">Transmembrane</keyword>
<dbReference type="OrthoDB" id="982917at2759"/>